<evidence type="ECO:0000256" key="2">
    <source>
        <dbReference type="ARBA" id="ARBA00022475"/>
    </source>
</evidence>
<evidence type="ECO:0000313" key="7">
    <source>
        <dbReference type="EMBL" id="MFC3529902.1"/>
    </source>
</evidence>
<feature type="transmembrane region" description="Helical" evidence="6">
    <location>
        <begin position="285"/>
        <end position="304"/>
    </location>
</feature>
<comment type="caution">
    <text evidence="7">The sequence shown here is derived from an EMBL/GenBank/DDBJ whole genome shotgun (WGS) entry which is preliminary data.</text>
</comment>
<feature type="transmembrane region" description="Helical" evidence="6">
    <location>
        <begin position="209"/>
        <end position="228"/>
    </location>
</feature>
<keyword evidence="2" id="KW-1003">Cell membrane</keyword>
<dbReference type="CDD" id="cd06579">
    <property type="entry name" value="TM_PBP1_transp_AraH_like"/>
    <property type="match status" value="1"/>
</dbReference>
<feature type="transmembrane region" description="Helical" evidence="6">
    <location>
        <begin position="240"/>
        <end position="273"/>
    </location>
</feature>
<proteinExistence type="predicted"/>
<gene>
    <name evidence="7" type="ORF">ACFOMH_17140</name>
</gene>
<keyword evidence="8" id="KW-1185">Reference proteome</keyword>
<protein>
    <submittedName>
        <fullName evidence="7">ABC transporter permease</fullName>
    </submittedName>
</protein>
<reference evidence="8" key="1">
    <citation type="journal article" date="2019" name="Int. J. Syst. Evol. Microbiol.">
        <title>The Global Catalogue of Microorganisms (GCM) 10K type strain sequencing project: providing services to taxonomists for standard genome sequencing and annotation.</title>
        <authorList>
            <consortium name="The Broad Institute Genomics Platform"/>
            <consortium name="The Broad Institute Genome Sequencing Center for Infectious Disease"/>
            <person name="Wu L."/>
            <person name="Ma J."/>
        </authorList>
    </citation>
    <scope>NUCLEOTIDE SEQUENCE [LARGE SCALE GENOMIC DNA]</scope>
    <source>
        <strain evidence="8">KCTC 42899</strain>
    </source>
</reference>
<feature type="transmembrane region" description="Helical" evidence="6">
    <location>
        <begin position="86"/>
        <end position="107"/>
    </location>
</feature>
<dbReference type="PANTHER" id="PTHR32196:SF72">
    <property type="entry name" value="RIBOSE IMPORT PERMEASE PROTEIN RBSC"/>
    <property type="match status" value="1"/>
</dbReference>
<dbReference type="InterPro" id="IPR001851">
    <property type="entry name" value="ABC_transp_permease"/>
</dbReference>
<accession>A0ABV7R845</accession>
<sequence>MKLNAKSPLVPLAALVAAVLVVGMIDPTFLSPHVLINLFADSATLFLMAIGLTFVIMIGSIDLSPQAVAALASVILAQLLPGWGYWAIPVALLAGIVAGAASGFTYAVLKIPSFVATLAVGGIIASLTLALSDQRAIQLDTALRAEKLDWAIGTTFGLPNEVWLSLIVLVVALVVEQATPFGKYEKAVGFNEFGARANGVRLTRIKMTIFMIAGFMSALSGVVLAARLTAGSPTISNEFLLPAIAAVVLGGTSLAGGSGGVLRTLIGVMLIAVFRTGMNFAGVNVLAQQIVFGLILVLAVALSIHRTPDNIVK</sequence>
<keyword evidence="5 6" id="KW-0472">Membrane</keyword>
<evidence type="ECO:0000256" key="4">
    <source>
        <dbReference type="ARBA" id="ARBA00022989"/>
    </source>
</evidence>
<dbReference type="Pfam" id="PF02653">
    <property type="entry name" value="BPD_transp_2"/>
    <property type="match status" value="1"/>
</dbReference>
<keyword evidence="4 6" id="KW-1133">Transmembrane helix</keyword>
<comment type="subcellular location">
    <subcellularLocation>
        <location evidence="1">Cell membrane</location>
        <topology evidence="1">Multi-pass membrane protein</topology>
    </subcellularLocation>
</comment>
<keyword evidence="3 6" id="KW-0812">Transmembrane</keyword>
<evidence type="ECO:0000256" key="1">
    <source>
        <dbReference type="ARBA" id="ARBA00004651"/>
    </source>
</evidence>
<dbReference type="EMBL" id="JBHRXJ010000016">
    <property type="protein sequence ID" value="MFC3529902.1"/>
    <property type="molecule type" value="Genomic_DNA"/>
</dbReference>
<evidence type="ECO:0000256" key="6">
    <source>
        <dbReference type="SAM" id="Phobius"/>
    </source>
</evidence>
<feature type="transmembrane region" description="Helical" evidence="6">
    <location>
        <begin position="34"/>
        <end position="56"/>
    </location>
</feature>
<name>A0ABV7R845_9RHOB</name>
<evidence type="ECO:0000313" key="8">
    <source>
        <dbReference type="Proteomes" id="UP001595721"/>
    </source>
</evidence>
<evidence type="ECO:0000256" key="5">
    <source>
        <dbReference type="ARBA" id="ARBA00023136"/>
    </source>
</evidence>
<dbReference type="PANTHER" id="PTHR32196">
    <property type="entry name" value="ABC TRANSPORTER PERMEASE PROTEIN YPHD-RELATED-RELATED"/>
    <property type="match status" value="1"/>
</dbReference>
<organism evidence="7 8">
    <name type="scientific">Paracoccus mangrovi</name>
    <dbReference type="NCBI Taxonomy" id="1715645"/>
    <lineage>
        <taxon>Bacteria</taxon>
        <taxon>Pseudomonadati</taxon>
        <taxon>Pseudomonadota</taxon>
        <taxon>Alphaproteobacteria</taxon>
        <taxon>Rhodobacterales</taxon>
        <taxon>Paracoccaceae</taxon>
        <taxon>Paracoccus</taxon>
    </lineage>
</organism>
<dbReference type="Proteomes" id="UP001595721">
    <property type="component" value="Unassembled WGS sequence"/>
</dbReference>
<feature type="transmembrane region" description="Helical" evidence="6">
    <location>
        <begin position="114"/>
        <end position="131"/>
    </location>
</feature>
<evidence type="ECO:0000256" key="3">
    <source>
        <dbReference type="ARBA" id="ARBA00022692"/>
    </source>
</evidence>
<dbReference type="RefSeq" id="WP_377746018.1">
    <property type="nucleotide sequence ID" value="NZ_JBHRXJ010000016.1"/>
</dbReference>